<evidence type="ECO:0000256" key="1">
    <source>
        <dbReference type="SAM" id="Coils"/>
    </source>
</evidence>
<evidence type="ECO:0000256" key="2">
    <source>
        <dbReference type="SAM" id="Phobius"/>
    </source>
</evidence>
<proteinExistence type="predicted"/>
<reference evidence="3" key="1">
    <citation type="journal article" date="2020" name="Nature">
        <title>Giant virus diversity and host interactions through global metagenomics.</title>
        <authorList>
            <person name="Schulz F."/>
            <person name="Roux S."/>
            <person name="Paez-Espino D."/>
            <person name="Jungbluth S."/>
            <person name="Walsh D.A."/>
            <person name="Denef V.J."/>
            <person name="McMahon K.D."/>
            <person name="Konstantinidis K.T."/>
            <person name="Eloe-Fadrosh E.A."/>
            <person name="Kyrpides N.C."/>
            <person name="Woyke T."/>
        </authorList>
    </citation>
    <scope>NUCLEOTIDE SEQUENCE</scope>
    <source>
        <strain evidence="3">GVMAG-M-3300023179-132</strain>
    </source>
</reference>
<keyword evidence="2" id="KW-1133">Transmembrane helix</keyword>
<accession>A0A6C0E658</accession>
<organism evidence="3">
    <name type="scientific">viral metagenome</name>
    <dbReference type="NCBI Taxonomy" id="1070528"/>
    <lineage>
        <taxon>unclassified sequences</taxon>
        <taxon>metagenomes</taxon>
        <taxon>organismal metagenomes</taxon>
    </lineage>
</organism>
<dbReference type="AlphaFoldDB" id="A0A6C0E658"/>
<protein>
    <submittedName>
        <fullName evidence="3">Uncharacterized protein</fullName>
    </submittedName>
</protein>
<dbReference type="EMBL" id="MN739740">
    <property type="protein sequence ID" value="QHT24121.1"/>
    <property type="molecule type" value="Genomic_DNA"/>
</dbReference>
<keyword evidence="2" id="KW-0812">Transmembrane</keyword>
<feature type="transmembrane region" description="Helical" evidence="2">
    <location>
        <begin position="156"/>
        <end position="174"/>
    </location>
</feature>
<evidence type="ECO:0000313" key="3">
    <source>
        <dbReference type="EMBL" id="QHT24121.1"/>
    </source>
</evidence>
<keyword evidence="2" id="KW-0472">Membrane</keyword>
<feature type="transmembrane region" description="Helical" evidence="2">
    <location>
        <begin position="132"/>
        <end position="150"/>
    </location>
</feature>
<keyword evidence="1" id="KW-0175">Coiled coil</keyword>
<sequence>MSSSINATPEESILRDIKQLQVLEKELFTNLEQNTSLSAGEQDKIFDKINKVTTMRLDLYQTLNEINKFYKNSLDNSNITLREQKQAVAILEDNLNKSKKEKEKLARDKNNKIRLIEINNYYGDRYEEHAQLLKIVVFSLIPIVILSLLRRFIPDMLYYGLIGLILVISGYYFIVRLWSIINRDDMNYDEYNWNFNPSSAPGPPSKDVTPIVEPRLATGNWGTCMGSACCSDGQEYNEDLNLCVISQPNEQ</sequence>
<feature type="coiled-coil region" evidence="1">
    <location>
        <begin position="74"/>
        <end position="108"/>
    </location>
</feature>
<name>A0A6C0E658_9ZZZZ</name>